<protein>
    <submittedName>
        <fullName evidence="2 4">Uncharacterized protein</fullName>
    </submittedName>
</protein>
<dbReference type="WBParaSite" id="Bm18180.1">
    <property type="protein sequence ID" value="Bm18180.1"/>
    <property type="gene ID" value="WBGene00269320"/>
</dbReference>
<evidence type="ECO:0000313" key="4">
    <source>
        <dbReference type="WBParaSite" id="Bm18180.1"/>
    </source>
</evidence>
<dbReference type="KEGG" id="bmy:BM_BM18180"/>
<reference evidence="3" key="1">
    <citation type="journal article" date="2007" name="Science">
        <title>Draft genome of the filarial nematode parasite Brugia malayi.</title>
        <authorList>
            <person name="Ghedin E."/>
            <person name="Wang S."/>
            <person name="Spiro D."/>
            <person name="Caler E."/>
            <person name="Zhao Q."/>
            <person name="Crabtree J."/>
            <person name="Allen J.E."/>
            <person name="Delcher A.L."/>
            <person name="Guiliano D.B."/>
            <person name="Miranda-Saavedra D."/>
            <person name="Angiuoli S.V."/>
            <person name="Creasy T."/>
            <person name="Amedeo P."/>
            <person name="Haas B."/>
            <person name="El-Sayed N.M."/>
            <person name="Wortman J.R."/>
            <person name="Feldblyum T."/>
            <person name="Tallon L."/>
            <person name="Schatz M."/>
            <person name="Shumway M."/>
            <person name="Koo H."/>
            <person name="Salzberg S.L."/>
            <person name="Schobel S."/>
            <person name="Pertea M."/>
            <person name="Pop M."/>
            <person name="White O."/>
            <person name="Barton G.J."/>
            <person name="Carlow C.K."/>
            <person name="Crawford M.J."/>
            <person name="Daub J."/>
            <person name="Dimmic M.W."/>
            <person name="Estes C.F."/>
            <person name="Foster J.M."/>
            <person name="Ganatra M."/>
            <person name="Gregory W.F."/>
            <person name="Johnson N.M."/>
            <person name="Jin J."/>
            <person name="Komuniecki R."/>
            <person name="Korf I."/>
            <person name="Kumar S."/>
            <person name="Laney S."/>
            <person name="Li B.W."/>
            <person name="Li W."/>
            <person name="Lindblom T.H."/>
            <person name="Lustigman S."/>
            <person name="Ma D."/>
            <person name="Maina C.V."/>
            <person name="Martin D.M."/>
            <person name="McCarter J.P."/>
            <person name="McReynolds L."/>
            <person name="Mitreva M."/>
            <person name="Nutman T.B."/>
            <person name="Parkinson J."/>
            <person name="Peregrin-Alvarez J.M."/>
            <person name="Poole C."/>
            <person name="Ren Q."/>
            <person name="Saunders L."/>
            <person name="Sluder A.E."/>
            <person name="Smith K."/>
            <person name="Stanke M."/>
            <person name="Unnasch T.R."/>
            <person name="Ware J."/>
            <person name="Wei A.D."/>
            <person name="Weil G."/>
            <person name="Williams D.J."/>
            <person name="Zhang Y."/>
            <person name="Williams S.A."/>
            <person name="Fraser-Liggett C."/>
            <person name="Slatko B."/>
            <person name="Blaxter M.L."/>
            <person name="Scott A.L."/>
        </authorList>
    </citation>
    <scope>NUCLEOTIDE SEQUENCE</scope>
    <source>
        <strain evidence="3">FR3</strain>
    </source>
</reference>
<evidence type="ECO:0000313" key="3">
    <source>
        <dbReference type="Proteomes" id="UP000006672"/>
    </source>
</evidence>
<evidence type="ECO:0000256" key="1">
    <source>
        <dbReference type="SAM" id="MobiDB-lite"/>
    </source>
</evidence>
<dbReference type="RefSeq" id="XP_042929753.1">
    <property type="nucleotide sequence ID" value="XM_043073819.1"/>
</dbReference>
<evidence type="ECO:0000313" key="2">
    <source>
        <dbReference type="EMBL" id="VIO86840.1"/>
    </source>
</evidence>
<dbReference type="EMBL" id="CAAKNF010000196">
    <property type="protein sequence ID" value="VIO86840.1"/>
    <property type="molecule type" value="Genomic_DNA"/>
</dbReference>
<name>A0A4E9ESQ4_BRUMA</name>
<gene>
    <name evidence="2 4" type="primary">Bm18180</name>
    <name evidence="2" type="ORF">BM_BM18180</name>
</gene>
<dbReference type="GeneID" id="66059208"/>
<keyword evidence="3" id="KW-1185">Reference proteome</keyword>
<dbReference type="CTD" id="66059208"/>
<feature type="region of interest" description="Disordered" evidence="1">
    <location>
        <begin position="1"/>
        <end position="24"/>
    </location>
</feature>
<accession>A0A4E9ESQ4</accession>
<dbReference type="Proteomes" id="UP000006672">
    <property type="component" value="Unassembled WGS sequence"/>
</dbReference>
<proteinExistence type="predicted"/>
<reference evidence="4" key="3">
    <citation type="submission" date="2019-12" db="UniProtKB">
        <authorList>
            <consortium name="WormBaseParasite"/>
        </authorList>
    </citation>
    <scope>IDENTIFICATION</scope>
</reference>
<reference evidence="2" key="2">
    <citation type="submission" date="2019-04" db="EMBL/GenBank/DDBJ databases">
        <authorList>
            <person name="Howe K."/>
            <person name="Paulini M."/>
            <person name="Williams G."/>
        </authorList>
    </citation>
    <scope>NUCLEOTIDE SEQUENCE [LARGE SCALE GENOMIC DNA]</scope>
    <source>
        <strain evidence="2">FR3</strain>
    </source>
</reference>
<sequence length="46" mass="5195">MTREDGVEYRQRSSEKTSDPRSGTFGFVPRLLDRLCPSVNCLLSSC</sequence>
<dbReference type="AlphaFoldDB" id="A0A4E9ESQ4"/>
<feature type="compositionally biased region" description="Basic and acidic residues" evidence="1">
    <location>
        <begin position="1"/>
        <end position="19"/>
    </location>
</feature>
<organism evidence="2">
    <name type="scientific">Brugia malayi</name>
    <name type="common">Filarial nematode worm</name>
    <dbReference type="NCBI Taxonomy" id="6279"/>
    <lineage>
        <taxon>Eukaryota</taxon>
        <taxon>Metazoa</taxon>
        <taxon>Ecdysozoa</taxon>
        <taxon>Nematoda</taxon>
        <taxon>Chromadorea</taxon>
        <taxon>Rhabditida</taxon>
        <taxon>Spirurina</taxon>
        <taxon>Spiruromorpha</taxon>
        <taxon>Filarioidea</taxon>
        <taxon>Onchocercidae</taxon>
        <taxon>Brugia</taxon>
    </lineage>
</organism>
<accession>A0A5S6PFC8</accession>